<dbReference type="SUPFAM" id="SSF57667">
    <property type="entry name" value="beta-beta-alpha zinc fingers"/>
    <property type="match status" value="2"/>
</dbReference>
<feature type="compositionally biased region" description="Polar residues" evidence="7">
    <location>
        <begin position="485"/>
        <end position="498"/>
    </location>
</feature>
<evidence type="ECO:0000256" key="5">
    <source>
        <dbReference type="ARBA" id="ARBA00023242"/>
    </source>
</evidence>
<dbReference type="InterPro" id="IPR036236">
    <property type="entry name" value="Znf_C2H2_sf"/>
</dbReference>
<feature type="domain" description="C2H2-type" evidence="8">
    <location>
        <begin position="68"/>
        <end position="95"/>
    </location>
</feature>
<dbReference type="PROSITE" id="PS00028">
    <property type="entry name" value="ZINC_FINGER_C2H2_1"/>
    <property type="match status" value="3"/>
</dbReference>
<keyword evidence="3 6" id="KW-0863">Zinc-finger</keyword>
<feature type="domain" description="C2H2-type" evidence="8">
    <location>
        <begin position="295"/>
        <end position="322"/>
    </location>
</feature>
<evidence type="ECO:0000259" key="8">
    <source>
        <dbReference type="PROSITE" id="PS50157"/>
    </source>
</evidence>
<dbReference type="EMBL" id="HE600942">
    <property type="protein sequence ID" value="CAP34638.2"/>
    <property type="molecule type" value="Genomic_DNA"/>
</dbReference>
<evidence type="ECO:0000256" key="1">
    <source>
        <dbReference type="ARBA" id="ARBA00022723"/>
    </source>
</evidence>
<dbReference type="GO" id="GO:0005634">
    <property type="term" value="C:nucleus"/>
    <property type="evidence" value="ECO:0000318"/>
    <property type="project" value="GO_Central"/>
</dbReference>
<dbReference type="GeneID" id="8587078"/>
<dbReference type="GO" id="GO:0045944">
    <property type="term" value="P:positive regulation of transcription by RNA polymerase II"/>
    <property type="evidence" value="ECO:0000318"/>
    <property type="project" value="GO_Central"/>
</dbReference>
<evidence type="ECO:0000256" key="6">
    <source>
        <dbReference type="PROSITE-ProRule" id="PRU00042"/>
    </source>
</evidence>
<evidence type="ECO:0000313" key="9">
    <source>
        <dbReference type="EMBL" id="CAP34638.2"/>
    </source>
</evidence>
<sequence length="665" mass="76031">MDDYMSYNNFYQQPMPGSDMYPPQQLGGIEDQMGIQPKANEPPPPPPIVICPTEVDHINVTLEKNQQCKCKDCDKLFNSVWYLKQHAVKHSNDRPFKCKFCFKTYKFRSNLYQHKCPERQKSIAQRRRGQNIINTKRNETQIIKTSKIETAIMQEEPQVNNFPLQLQNCFSETEDNDAPITYGLVIQNMDPNQMQPQLTLSQQMPQQTPPQQMPLQDMQQQQQQQTPHEPSQQQSPLDLQNYQNFQMQLPPSIDPLMNDMENCFDKQADFDSVRGEQLPLQQIEDYLEKNKHKLFSCRKCRVFLPTEEAFMRHSASHNGEDLFPYKCTHCRQAFDCEKELMRHCQTHAPEEGVFRCYECCGQFKSQYALRRHRDQCRPCFVPPMQNSIVSGRRRIFKLYVNNFQMVSVQTPFDPFSFIPDDSLFLPVCDDLSTVGTDSGMGSEGSPNSMSQASPERNGMDDTFSFLNGNKKKEKEDDEDSGFRSRLNSVTHSCSPDSFSDSHCDSPPRKLSGGSGLGASSFLGGYGTGPTYGQQMIYDKSIDEIDCDSYGAMIKDTPLMYQQQIISLRSQEVNGNGLMVAPIIQYHMQPMSMKEFFQTQPSTSDADTFESFENDSHPWKNDGYDMPAVETLEVKELAAVLIAMYLCSAADQLSDVLSTLASLSIH</sequence>
<keyword evidence="1" id="KW-0479">Metal-binding</keyword>
<evidence type="ECO:0000256" key="7">
    <source>
        <dbReference type="SAM" id="MobiDB-lite"/>
    </source>
</evidence>
<feature type="region of interest" description="Disordered" evidence="7">
    <location>
        <begin position="435"/>
        <end position="515"/>
    </location>
</feature>
<dbReference type="PROSITE" id="PS50157">
    <property type="entry name" value="ZINC_FINGER_C2H2_2"/>
    <property type="match status" value="3"/>
</dbReference>
<dbReference type="SMART" id="SM00355">
    <property type="entry name" value="ZnF_C2H2"/>
    <property type="match status" value="4"/>
</dbReference>
<evidence type="ECO:0000313" key="11">
    <source>
        <dbReference type="WormBase" id="CBG16748a"/>
    </source>
</evidence>
<evidence type="ECO:0000256" key="4">
    <source>
        <dbReference type="ARBA" id="ARBA00022833"/>
    </source>
</evidence>
<dbReference type="InterPro" id="IPR050826">
    <property type="entry name" value="Krueppel_C2H2_ZnFinger"/>
</dbReference>
<dbReference type="eggNOG" id="KOG1721">
    <property type="taxonomic scope" value="Eukaryota"/>
</dbReference>
<dbReference type="Gene3D" id="3.30.160.60">
    <property type="entry name" value="Classic Zinc Finger"/>
    <property type="match status" value="2"/>
</dbReference>
<name>A8XPR2_CAEBR</name>
<keyword evidence="10" id="KW-1185">Reference proteome</keyword>
<reference evidence="9 10" key="1">
    <citation type="journal article" date="2003" name="PLoS Biol.">
        <title>The genome sequence of Caenorhabditis briggsae: a platform for comparative genomics.</title>
        <authorList>
            <person name="Stein L.D."/>
            <person name="Bao Z."/>
            <person name="Blasiar D."/>
            <person name="Blumenthal T."/>
            <person name="Brent M.R."/>
            <person name="Chen N."/>
            <person name="Chinwalla A."/>
            <person name="Clarke L."/>
            <person name="Clee C."/>
            <person name="Coghlan A."/>
            <person name="Coulson A."/>
            <person name="D'Eustachio P."/>
            <person name="Fitch D.H."/>
            <person name="Fulton L.A."/>
            <person name="Fulton R.E."/>
            <person name="Griffiths-Jones S."/>
            <person name="Harris T.W."/>
            <person name="Hillier L.W."/>
            <person name="Kamath R."/>
            <person name="Kuwabara P.E."/>
            <person name="Mardis E.R."/>
            <person name="Marra M.A."/>
            <person name="Miner T.L."/>
            <person name="Minx P."/>
            <person name="Mullikin J.C."/>
            <person name="Plumb R.W."/>
            <person name="Rogers J."/>
            <person name="Schein J.E."/>
            <person name="Sohrmann M."/>
            <person name="Spieth J."/>
            <person name="Stajich J.E."/>
            <person name="Wei C."/>
            <person name="Willey D."/>
            <person name="Wilson R.K."/>
            <person name="Durbin R."/>
            <person name="Waterston R.H."/>
        </authorList>
    </citation>
    <scope>NUCLEOTIDE SEQUENCE [LARGE SCALE GENOMIC DNA]</scope>
    <source>
        <strain evidence="9 10">AF16</strain>
    </source>
</reference>
<evidence type="ECO:0000313" key="10">
    <source>
        <dbReference type="Proteomes" id="UP000008549"/>
    </source>
</evidence>
<dbReference type="CTD" id="8587078"/>
<dbReference type="AlphaFoldDB" id="A8XPR2"/>
<evidence type="ECO:0000256" key="3">
    <source>
        <dbReference type="ARBA" id="ARBA00022771"/>
    </source>
</evidence>
<dbReference type="STRING" id="6238.A8XPR2"/>
<dbReference type="Proteomes" id="UP000008549">
    <property type="component" value="Unassembled WGS sequence"/>
</dbReference>
<dbReference type="OMA" id="DPLMNDM"/>
<reference evidence="9 10" key="2">
    <citation type="journal article" date="2011" name="PLoS Genet.">
        <title>Caenorhabditis briggsae recombinant inbred line genotypes reveal inter-strain incompatibility and the evolution of recombination.</title>
        <authorList>
            <person name="Ross J.A."/>
            <person name="Koboldt D.C."/>
            <person name="Staisch J.E."/>
            <person name="Chamberlin H.M."/>
            <person name="Gupta B.P."/>
            <person name="Miller R.D."/>
            <person name="Baird S.E."/>
            <person name="Haag E.S."/>
        </authorList>
    </citation>
    <scope>NUCLEOTIDE SEQUENCE [LARGE SCALE GENOMIC DNA]</scope>
    <source>
        <strain evidence="9 10">AF16</strain>
    </source>
</reference>
<dbReference type="KEGG" id="cbr:CBG_16748"/>
<organism evidence="9 10">
    <name type="scientific">Caenorhabditis briggsae</name>
    <dbReference type="NCBI Taxonomy" id="6238"/>
    <lineage>
        <taxon>Eukaryota</taxon>
        <taxon>Metazoa</taxon>
        <taxon>Ecdysozoa</taxon>
        <taxon>Nematoda</taxon>
        <taxon>Chromadorea</taxon>
        <taxon>Rhabditida</taxon>
        <taxon>Rhabditina</taxon>
        <taxon>Rhabditomorpha</taxon>
        <taxon>Rhabditoidea</taxon>
        <taxon>Rhabditidae</taxon>
        <taxon>Peloderinae</taxon>
        <taxon>Caenorhabditis</taxon>
    </lineage>
</organism>
<dbReference type="InterPro" id="IPR013087">
    <property type="entry name" value="Znf_C2H2_type"/>
</dbReference>
<feature type="compositionally biased region" description="Low complexity" evidence="7">
    <location>
        <begin position="213"/>
        <end position="235"/>
    </location>
</feature>
<keyword evidence="4" id="KW-0862">Zinc</keyword>
<dbReference type="PANTHER" id="PTHR24377">
    <property type="entry name" value="IP01015P-RELATED"/>
    <property type="match status" value="1"/>
</dbReference>
<dbReference type="InParanoid" id="A8XPR2"/>
<evidence type="ECO:0000256" key="2">
    <source>
        <dbReference type="ARBA" id="ARBA00022737"/>
    </source>
</evidence>
<feature type="region of interest" description="Disordered" evidence="7">
    <location>
        <begin position="201"/>
        <end position="235"/>
    </location>
</feature>
<feature type="compositionally biased region" description="Polar residues" evidence="7">
    <location>
        <begin position="444"/>
        <end position="454"/>
    </location>
</feature>
<dbReference type="HOGENOM" id="CLU_440919_0_0_1"/>
<gene>
    <name evidence="9 11" type="ORF">CBG16748</name>
    <name evidence="9" type="ORF">CBG_16748</name>
</gene>
<dbReference type="GO" id="GO:0008270">
    <property type="term" value="F:zinc ion binding"/>
    <property type="evidence" value="ECO:0007669"/>
    <property type="project" value="UniProtKB-KW"/>
</dbReference>
<dbReference type="WormBase" id="CBG16748a">
    <property type="protein sequence ID" value="CBP10323"/>
    <property type="gene ID" value="WBGene00036607"/>
</dbReference>
<dbReference type="SUPFAM" id="SSF81995">
    <property type="entry name" value="beta-sandwich domain of Sec23/24"/>
    <property type="match status" value="1"/>
</dbReference>
<proteinExistence type="predicted"/>
<keyword evidence="5" id="KW-0539">Nucleus</keyword>
<feature type="domain" description="C2H2-type" evidence="8">
    <location>
        <begin position="325"/>
        <end position="352"/>
    </location>
</feature>
<dbReference type="FunCoup" id="A8XPR2">
    <property type="interactions" value="338"/>
</dbReference>
<keyword evidence="2" id="KW-0677">Repeat</keyword>
<accession>A8XPR2</accession>
<dbReference type="RefSeq" id="XP_045096053.1">
    <property type="nucleotide sequence ID" value="XM_045239995.1"/>
</dbReference>
<protein>
    <submittedName>
        <fullName evidence="9">Protein CBG16748</fullName>
    </submittedName>
</protein>